<sequence>MTDKAPVEHGYIGKCQYKTGKCFKERTLKRNGQAHSLCEEHRIKQNLIQRRSDRKYQSLHAVRRKERSQLKAMFKKQVSLAVANQMYHKMLHQPTPASQSSPILPPPLTFTPTLAPPLPPPPATATIIHPLGHMALGLPKSPYNSPIVAKPPAILLPQVISPLGNDNTLPSLPHREFAKPSTTAAALPDEKRSWRDAKVEMDVPSDVWTEDDVKLLQSILLI</sequence>
<dbReference type="AlphaFoldDB" id="A0A6G0WPZ3"/>
<accession>A0A6G0WPZ3</accession>
<evidence type="ECO:0000313" key="2">
    <source>
        <dbReference type="Proteomes" id="UP000481153"/>
    </source>
</evidence>
<protein>
    <submittedName>
        <fullName evidence="1">Uncharacterized protein</fullName>
    </submittedName>
</protein>
<evidence type="ECO:0000313" key="1">
    <source>
        <dbReference type="EMBL" id="KAF0729435.1"/>
    </source>
</evidence>
<comment type="caution">
    <text evidence="1">The sequence shown here is derived from an EMBL/GenBank/DDBJ whole genome shotgun (WGS) entry which is preliminary data.</text>
</comment>
<organism evidence="1 2">
    <name type="scientific">Aphanomyces euteiches</name>
    <dbReference type="NCBI Taxonomy" id="100861"/>
    <lineage>
        <taxon>Eukaryota</taxon>
        <taxon>Sar</taxon>
        <taxon>Stramenopiles</taxon>
        <taxon>Oomycota</taxon>
        <taxon>Saprolegniomycetes</taxon>
        <taxon>Saprolegniales</taxon>
        <taxon>Verrucalvaceae</taxon>
        <taxon>Aphanomyces</taxon>
    </lineage>
</organism>
<proteinExistence type="predicted"/>
<gene>
    <name evidence="1" type="ORF">Ae201684_012936</name>
</gene>
<dbReference type="EMBL" id="VJMJ01000164">
    <property type="protein sequence ID" value="KAF0729435.1"/>
    <property type="molecule type" value="Genomic_DNA"/>
</dbReference>
<dbReference type="VEuPathDB" id="FungiDB:AeMF1_008907"/>
<name>A0A6G0WPZ3_9STRA</name>
<keyword evidence="2" id="KW-1185">Reference proteome</keyword>
<dbReference type="Proteomes" id="UP000481153">
    <property type="component" value="Unassembled WGS sequence"/>
</dbReference>
<reference evidence="1 2" key="1">
    <citation type="submission" date="2019-07" db="EMBL/GenBank/DDBJ databases">
        <title>Genomics analysis of Aphanomyces spp. identifies a new class of oomycete effector associated with host adaptation.</title>
        <authorList>
            <person name="Gaulin E."/>
        </authorList>
    </citation>
    <scope>NUCLEOTIDE SEQUENCE [LARGE SCALE GENOMIC DNA]</scope>
    <source>
        <strain evidence="1 2">ATCC 201684</strain>
    </source>
</reference>